<evidence type="ECO:0000259" key="1">
    <source>
        <dbReference type="Pfam" id="PF12146"/>
    </source>
</evidence>
<organism evidence="2 3">
    <name type="scientific">Corynebacterium tuscaniense</name>
    <dbReference type="NCBI Taxonomy" id="302449"/>
    <lineage>
        <taxon>Bacteria</taxon>
        <taxon>Bacillati</taxon>
        <taxon>Actinomycetota</taxon>
        <taxon>Actinomycetes</taxon>
        <taxon>Mycobacteriales</taxon>
        <taxon>Corynebacteriaceae</taxon>
        <taxon>Corynebacterium</taxon>
    </lineage>
</organism>
<name>A0A2N6T3Z3_9CORY</name>
<protein>
    <submittedName>
        <fullName evidence="2">Alpha/beta hydrolase</fullName>
    </submittedName>
</protein>
<accession>A0A2N6T3Z3</accession>
<dbReference type="Gene3D" id="3.40.50.1820">
    <property type="entry name" value="alpha/beta hydrolase"/>
    <property type="match status" value="1"/>
</dbReference>
<gene>
    <name evidence="2" type="ORF">CJ203_07910</name>
</gene>
<reference evidence="2 3" key="1">
    <citation type="submission" date="2017-09" db="EMBL/GenBank/DDBJ databases">
        <title>Bacterial strain isolated from the female urinary microbiota.</title>
        <authorList>
            <person name="Thomas-White K."/>
            <person name="Kumar N."/>
            <person name="Forster S."/>
            <person name="Putonti C."/>
            <person name="Lawley T."/>
            <person name="Wolfe A.J."/>
        </authorList>
    </citation>
    <scope>NUCLEOTIDE SEQUENCE [LARGE SCALE GENOMIC DNA]</scope>
    <source>
        <strain evidence="2 3">UMB0792</strain>
    </source>
</reference>
<dbReference type="InterPro" id="IPR051044">
    <property type="entry name" value="MAG_DAG_Lipase"/>
</dbReference>
<feature type="domain" description="Serine aminopeptidase S33" evidence="1">
    <location>
        <begin position="51"/>
        <end position="307"/>
    </location>
</feature>
<keyword evidence="2" id="KW-0378">Hydrolase</keyword>
<sequence length="336" mass="37363">MNLDSLSWTTDELGSNYRRATLPLGPDPDGSGEVSAVLVQALPDEVTGKPALLWVHGMSDYFFQDHVAQHYKELGYPFYALDLRKCGRARQGGHQWHYTTDMRHYFDELTEATKLIAEKHGSVIPLAHSTGGLITPLWLDHLRRNDPQTHALVAGQILNSPWLDMQFPSWVVAVTTHIVDIVGRRFPLCPLPSIGEATYGESIYKGAHGRWDYDTEKKAMGGHKKFLGWFRAVMVAQKEIHEGAVDSGVPTLTLCSSHSYLNKPYSAAADTADTVLDVKQIQHWAPHVSSTPGSTTKVIDGALHDVFLSAPLARQNAFREMDGWLEGVVDKRKAQK</sequence>
<evidence type="ECO:0000313" key="3">
    <source>
        <dbReference type="Proteomes" id="UP000235836"/>
    </source>
</evidence>
<dbReference type="InterPro" id="IPR029058">
    <property type="entry name" value="AB_hydrolase_fold"/>
</dbReference>
<dbReference type="Proteomes" id="UP000235836">
    <property type="component" value="Unassembled WGS sequence"/>
</dbReference>
<dbReference type="RefSeq" id="WP_102724221.1">
    <property type="nucleotide sequence ID" value="NZ_PNHG01000011.1"/>
</dbReference>
<evidence type="ECO:0000313" key="2">
    <source>
        <dbReference type="EMBL" id="PMC64024.1"/>
    </source>
</evidence>
<dbReference type="SUPFAM" id="SSF53474">
    <property type="entry name" value="alpha/beta-Hydrolases"/>
    <property type="match status" value="1"/>
</dbReference>
<keyword evidence="3" id="KW-1185">Reference proteome</keyword>
<dbReference type="PANTHER" id="PTHR11614">
    <property type="entry name" value="PHOSPHOLIPASE-RELATED"/>
    <property type="match status" value="1"/>
</dbReference>
<dbReference type="GO" id="GO:0016787">
    <property type="term" value="F:hydrolase activity"/>
    <property type="evidence" value="ECO:0007669"/>
    <property type="project" value="UniProtKB-KW"/>
</dbReference>
<proteinExistence type="predicted"/>
<comment type="caution">
    <text evidence="2">The sequence shown here is derived from an EMBL/GenBank/DDBJ whole genome shotgun (WGS) entry which is preliminary data.</text>
</comment>
<dbReference type="AlphaFoldDB" id="A0A2N6T3Z3"/>
<dbReference type="Pfam" id="PF12146">
    <property type="entry name" value="Hydrolase_4"/>
    <property type="match status" value="1"/>
</dbReference>
<dbReference type="EMBL" id="PNHG01000011">
    <property type="protein sequence ID" value="PMC64024.1"/>
    <property type="molecule type" value="Genomic_DNA"/>
</dbReference>
<dbReference type="InterPro" id="IPR022742">
    <property type="entry name" value="Hydrolase_4"/>
</dbReference>